<keyword evidence="7" id="KW-0732">Signal</keyword>
<accession>A0A2U2XEN8</accession>
<feature type="domain" description="OmpA-like" evidence="8">
    <location>
        <begin position="548"/>
        <end position="673"/>
    </location>
</feature>
<evidence type="ECO:0000256" key="3">
    <source>
        <dbReference type="ARBA" id="ARBA00023237"/>
    </source>
</evidence>
<keyword evidence="3" id="KW-0998">Cell outer membrane</keyword>
<reference evidence="9 10" key="1">
    <citation type="submission" date="2018-05" db="EMBL/GenBank/DDBJ databases">
        <title>Brumimicrobium oceani sp. nov., isolated from coastal sediment.</title>
        <authorList>
            <person name="Kou Y."/>
        </authorList>
    </citation>
    <scope>NUCLEOTIDE SEQUENCE [LARGE SCALE GENOMIC DNA]</scope>
    <source>
        <strain evidence="9 10">C305</strain>
    </source>
</reference>
<evidence type="ECO:0000256" key="7">
    <source>
        <dbReference type="SAM" id="SignalP"/>
    </source>
</evidence>
<comment type="caution">
    <text evidence="9">The sequence shown here is derived from an EMBL/GenBank/DDBJ whole genome shotgun (WGS) entry which is preliminary data.</text>
</comment>
<dbReference type="InterPro" id="IPR011042">
    <property type="entry name" value="6-blade_b-propeller_TolB-like"/>
</dbReference>
<feature type="signal peptide" evidence="7">
    <location>
        <begin position="1"/>
        <end position="22"/>
    </location>
</feature>
<dbReference type="RefSeq" id="WP_109359008.1">
    <property type="nucleotide sequence ID" value="NZ_QFRJ01000003.1"/>
</dbReference>
<dbReference type="PANTHER" id="PTHR30329">
    <property type="entry name" value="STATOR ELEMENT OF FLAGELLAR MOTOR COMPLEX"/>
    <property type="match status" value="1"/>
</dbReference>
<dbReference type="AlphaFoldDB" id="A0A2U2XEN8"/>
<organism evidence="9 10">
    <name type="scientific">Brumimicrobium oceani</name>
    <dbReference type="NCBI Taxonomy" id="2100725"/>
    <lineage>
        <taxon>Bacteria</taxon>
        <taxon>Pseudomonadati</taxon>
        <taxon>Bacteroidota</taxon>
        <taxon>Flavobacteriia</taxon>
        <taxon>Flavobacteriales</taxon>
        <taxon>Crocinitomicaceae</taxon>
        <taxon>Brumimicrobium</taxon>
    </lineage>
</organism>
<dbReference type="Gene3D" id="1.25.40.10">
    <property type="entry name" value="Tetratricopeptide repeat domain"/>
    <property type="match status" value="1"/>
</dbReference>
<proteinExistence type="predicted"/>
<dbReference type="Gene3D" id="2.120.10.30">
    <property type="entry name" value="TolB, C-terminal domain"/>
    <property type="match status" value="1"/>
</dbReference>
<dbReference type="InterPro" id="IPR011659">
    <property type="entry name" value="WD40"/>
</dbReference>
<dbReference type="InterPro" id="IPR006665">
    <property type="entry name" value="OmpA-like"/>
</dbReference>
<dbReference type="PROSITE" id="PS51257">
    <property type="entry name" value="PROKAR_LIPOPROTEIN"/>
    <property type="match status" value="1"/>
</dbReference>
<feature type="compositionally biased region" description="Basic and acidic residues" evidence="6">
    <location>
        <begin position="654"/>
        <end position="673"/>
    </location>
</feature>
<evidence type="ECO:0000259" key="8">
    <source>
        <dbReference type="PROSITE" id="PS51123"/>
    </source>
</evidence>
<dbReference type="PRINTS" id="PR01021">
    <property type="entry name" value="OMPADOMAIN"/>
</dbReference>
<dbReference type="EMBL" id="QFRJ01000003">
    <property type="protein sequence ID" value="PWH86200.1"/>
    <property type="molecule type" value="Genomic_DNA"/>
</dbReference>
<feature type="chain" id="PRO_5015675770" description="OmpA-like domain-containing protein" evidence="7">
    <location>
        <begin position="23"/>
        <end position="673"/>
    </location>
</feature>
<protein>
    <recommendedName>
        <fullName evidence="8">OmpA-like domain-containing protein</fullName>
    </recommendedName>
</protein>
<evidence type="ECO:0000256" key="6">
    <source>
        <dbReference type="SAM" id="MobiDB-lite"/>
    </source>
</evidence>
<dbReference type="PANTHER" id="PTHR30329:SF21">
    <property type="entry name" value="LIPOPROTEIN YIAD-RELATED"/>
    <property type="match status" value="1"/>
</dbReference>
<dbReference type="CDD" id="cd07185">
    <property type="entry name" value="OmpA_C-like"/>
    <property type="match status" value="1"/>
</dbReference>
<dbReference type="SUPFAM" id="SSF82171">
    <property type="entry name" value="DPP6 N-terminal domain-like"/>
    <property type="match status" value="1"/>
</dbReference>
<dbReference type="Pfam" id="PF07676">
    <property type="entry name" value="PD40"/>
    <property type="match status" value="5"/>
</dbReference>
<keyword evidence="4" id="KW-0802">TPR repeat</keyword>
<dbReference type="Gene3D" id="3.30.1330.60">
    <property type="entry name" value="OmpA-like domain"/>
    <property type="match status" value="1"/>
</dbReference>
<evidence type="ECO:0000313" key="10">
    <source>
        <dbReference type="Proteomes" id="UP000245370"/>
    </source>
</evidence>
<dbReference type="SUPFAM" id="SSF48452">
    <property type="entry name" value="TPR-like"/>
    <property type="match status" value="1"/>
</dbReference>
<evidence type="ECO:0000256" key="5">
    <source>
        <dbReference type="PROSITE-ProRule" id="PRU00473"/>
    </source>
</evidence>
<comment type="subcellular location">
    <subcellularLocation>
        <location evidence="1">Cell outer membrane</location>
    </subcellularLocation>
</comment>
<keyword evidence="10" id="KW-1185">Reference proteome</keyword>
<sequence>MTKYISLLFTLSLLIFTSCATAQMGYGTKSKKAIKLYEEARNAPQENFDMERGRPDYQSGIDLLKKALDKDNNFLEAHQLIGEFYRITNQPKESVFHFKRSLEIQPSANLNGQLYIDISDQQLRNGEFEDAIYFADMVLNTNNRSTPEHLFAIANKLKDNAEFSIYAMKNPSKISPVNIGRGINTIHPEYFPTITVDGKTLLFTREVPNNDGRVRGQEDFFTSTLTEKNTWSTAVPMPPNINTEQNEGAPTISADGRTLIFVGCADVTGTYYGRNREGKGSCDLFITERIGGEWSNPKNLPGEVNSYNWETQPSLSADGKTLYFIRRVGRNNRHRSDIFMSKKQADGTWGRATQLPGNINTEMSESSVMIHPDGQTLYFASNGHVGMGGTDIYMSRKDPLGNWGNPINLGYPINTASNENSLLVGPDGEIAFFASDREGGEGKLDIYYFELPEEYRPIKTTYFEGLVYDATTKKPLKGEFELIDLATGKQIIASEADAVTGEFLVALPTKKEYALNVSYPGYSFFSKNFDMIAGSDKPIFMEIPLVPLSDEQPVLLANVFFDLGKSTLRKESFVELNKLSDFMSKNAQIKIEIGGHTDARGDNLENQKLSEDRAKAVYDFLISEGIEANRLSYKGYGESQPINSDEEISSLSTETEREAAHQENRRTEYRIVK</sequence>
<dbReference type="SUPFAM" id="SSF103088">
    <property type="entry name" value="OmpA-like"/>
    <property type="match status" value="1"/>
</dbReference>
<dbReference type="InterPro" id="IPR050330">
    <property type="entry name" value="Bact_OuterMem_StrucFunc"/>
</dbReference>
<gene>
    <name evidence="9" type="ORF">DIT68_06495</name>
</gene>
<dbReference type="GO" id="GO:0009279">
    <property type="term" value="C:cell outer membrane"/>
    <property type="evidence" value="ECO:0007669"/>
    <property type="project" value="UniProtKB-SubCell"/>
</dbReference>
<feature type="repeat" description="TPR" evidence="4">
    <location>
        <begin position="75"/>
        <end position="108"/>
    </location>
</feature>
<evidence type="ECO:0000256" key="1">
    <source>
        <dbReference type="ARBA" id="ARBA00004442"/>
    </source>
</evidence>
<dbReference type="InterPro" id="IPR011990">
    <property type="entry name" value="TPR-like_helical_dom_sf"/>
</dbReference>
<dbReference type="Pfam" id="PF00691">
    <property type="entry name" value="OmpA"/>
    <property type="match status" value="1"/>
</dbReference>
<dbReference type="InterPro" id="IPR036737">
    <property type="entry name" value="OmpA-like_sf"/>
</dbReference>
<dbReference type="PROSITE" id="PS51123">
    <property type="entry name" value="OMPA_2"/>
    <property type="match status" value="1"/>
</dbReference>
<dbReference type="Proteomes" id="UP000245370">
    <property type="component" value="Unassembled WGS sequence"/>
</dbReference>
<dbReference type="PROSITE" id="PS50005">
    <property type="entry name" value="TPR"/>
    <property type="match status" value="1"/>
</dbReference>
<dbReference type="InterPro" id="IPR006664">
    <property type="entry name" value="OMP_bac"/>
</dbReference>
<evidence type="ECO:0000256" key="2">
    <source>
        <dbReference type="ARBA" id="ARBA00023136"/>
    </source>
</evidence>
<name>A0A2U2XEN8_9FLAO</name>
<dbReference type="OrthoDB" id="9809364at2"/>
<feature type="region of interest" description="Disordered" evidence="6">
    <location>
        <begin position="635"/>
        <end position="673"/>
    </location>
</feature>
<dbReference type="InterPro" id="IPR019734">
    <property type="entry name" value="TPR_rpt"/>
</dbReference>
<evidence type="ECO:0000256" key="4">
    <source>
        <dbReference type="PROSITE-ProRule" id="PRU00339"/>
    </source>
</evidence>
<reference evidence="9 10" key="2">
    <citation type="submission" date="2018-05" db="EMBL/GenBank/DDBJ databases">
        <authorList>
            <person name="Lanie J.A."/>
            <person name="Ng W.-L."/>
            <person name="Kazmierczak K.M."/>
            <person name="Andrzejewski T.M."/>
            <person name="Davidsen T.M."/>
            <person name="Wayne K.J."/>
            <person name="Tettelin H."/>
            <person name="Glass J.I."/>
            <person name="Rusch D."/>
            <person name="Podicherti R."/>
            <person name="Tsui H.-C.T."/>
            <person name="Winkler M.E."/>
        </authorList>
    </citation>
    <scope>NUCLEOTIDE SEQUENCE [LARGE SCALE GENOMIC DNA]</scope>
    <source>
        <strain evidence="9 10">C305</strain>
    </source>
</reference>
<evidence type="ECO:0000313" key="9">
    <source>
        <dbReference type="EMBL" id="PWH86200.1"/>
    </source>
</evidence>
<keyword evidence="2 5" id="KW-0472">Membrane</keyword>